<name>A0A399CY63_9BACT</name>
<dbReference type="PROSITE" id="PS51257">
    <property type="entry name" value="PROKAR_LIPOPROTEIN"/>
    <property type="match status" value="1"/>
</dbReference>
<comment type="caution">
    <text evidence="2">The sequence shown here is derived from an EMBL/GenBank/DDBJ whole genome shotgun (WGS) entry which is preliminary data.</text>
</comment>
<evidence type="ECO:0000313" key="3">
    <source>
        <dbReference type="Proteomes" id="UP000266441"/>
    </source>
</evidence>
<evidence type="ECO:0000313" key="2">
    <source>
        <dbReference type="EMBL" id="RIH63898.1"/>
    </source>
</evidence>
<dbReference type="Pfam" id="PF17415">
    <property type="entry name" value="NigD_C"/>
    <property type="match status" value="1"/>
</dbReference>
<keyword evidence="3" id="KW-1185">Reference proteome</keyword>
<reference evidence="2 3" key="1">
    <citation type="journal article" date="2015" name="Int. J. Syst. Evol. Microbiol.">
        <title>Mariniphaga sediminis sp. nov., isolated from coastal sediment.</title>
        <authorList>
            <person name="Wang F.Q."/>
            <person name="Shen Q.Y."/>
            <person name="Chen G.J."/>
            <person name="Du Z.J."/>
        </authorList>
    </citation>
    <scope>NUCLEOTIDE SEQUENCE [LARGE SCALE GENOMIC DNA]</scope>
    <source>
        <strain evidence="2 3">SY21</strain>
    </source>
</reference>
<dbReference type="InterPro" id="IPR035376">
    <property type="entry name" value="NigD_C"/>
</dbReference>
<dbReference type="Proteomes" id="UP000266441">
    <property type="component" value="Unassembled WGS sequence"/>
</dbReference>
<dbReference type="RefSeq" id="WP_119351153.1">
    <property type="nucleotide sequence ID" value="NZ_QWET01000015.1"/>
</dbReference>
<dbReference type="AlphaFoldDB" id="A0A399CY63"/>
<organism evidence="2 3">
    <name type="scientific">Mariniphaga sediminis</name>
    <dbReference type="NCBI Taxonomy" id="1628158"/>
    <lineage>
        <taxon>Bacteria</taxon>
        <taxon>Pseudomonadati</taxon>
        <taxon>Bacteroidota</taxon>
        <taxon>Bacteroidia</taxon>
        <taxon>Marinilabiliales</taxon>
        <taxon>Prolixibacteraceae</taxon>
        <taxon>Mariniphaga</taxon>
    </lineage>
</organism>
<dbReference type="InterPro" id="IPR038143">
    <property type="entry name" value="NigD-like_C_dom_sf"/>
</dbReference>
<dbReference type="EMBL" id="QWET01000015">
    <property type="protein sequence ID" value="RIH63898.1"/>
    <property type="molecule type" value="Genomic_DNA"/>
</dbReference>
<gene>
    <name evidence="2" type="ORF">D1164_17320</name>
</gene>
<feature type="domain" description="NigD-like C-terminal" evidence="1">
    <location>
        <begin position="111"/>
        <end position="196"/>
    </location>
</feature>
<accession>A0A399CY63</accession>
<dbReference type="Gene3D" id="2.60.40.2370">
    <property type="entry name" value="NigD-like, C-terminal beta sandwich domain"/>
    <property type="match status" value="1"/>
</dbReference>
<evidence type="ECO:0000259" key="1">
    <source>
        <dbReference type="Pfam" id="PF17415"/>
    </source>
</evidence>
<sequence>MNTKFLIVTIFAVVVALTGCNETTETPRQETGIVMDYAGSKHCSFIIELDNGEQIQPFHYPDEFTFTQGQRVLIRYVKLPNIIPTCDQGVACDILHVEEIDCGAPLTDLYSHNSDSLANDPVYLQEAFIDGNCLNLKLSFSGGCREHTVDLARIHSLEENSDDTVELEIRHNANDDPCEAFLTKTLSFDLTSLKNDGITRFYLMANLGDETYKKLFELK</sequence>
<dbReference type="OrthoDB" id="1118380at2"/>
<protein>
    <recommendedName>
        <fullName evidence="1">NigD-like C-terminal domain-containing protein</fullName>
    </recommendedName>
</protein>
<proteinExistence type="predicted"/>